<sequence>MFQAIFNTRIEVGVFIMLRTIFEVKDSLYWKKGRNYLVPSREDMIPKHTKWHDDKLALYLLLDSIKHQSFYRMSRKVAEKIEAIN</sequence>
<protein>
    <submittedName>
        <fullName evidence="1">Uncharacterized protein</fullName>
    </submittedName>
</protein>
<evidence type="ECO:0000313" key="1">
    <source>
        <dbReference type="EMBL" id="RNA24347.1"/>
    </source>
</evidence>
<organism evidence="1 2">
    <name type="scientific">Brachionus plicatilis</name>
    <name type="common">Marine rotifer</name>
    <name type="synonym">Brachionus muelleri</name>
    <dbReference type="NCBI Taxonomy" id="10195"/>
    <lineage>
        <taxon>Eukaryota</taxon>
        <taxon>Metazoa</taxon>
        <taxon>Spiralia</taxon>
        <taxon>Gnathifera</taxon>
        <taxon>Rotifera</taxon>
        <taxon>Eurotatoria</taxon>
        <taxon>Monogononta</taxon>
        <taxon>Pseudotrocha</taxon>
        <taxon>Ploima</taxon>
        <taxon>Brachionidae</taxon>
        <taxon>Brachionus</taxon>
    </lineage>
</organism>
<evidence type="ECO:0000313" key="2">
    <source>
        <dbReference type="Proteomes" id="UP000276133"/>
    </source>
</evidence>
<accession>A0A3M7RLT0</accession>
<dbReference type="AlphaFoldDB" id="A0A3M7RLT0"/>
<gene>
    <name evidence="1" type="ORF">BpHYR1_017505</name>
</gene>
<name>A0A3M7RLT0_BRAPC</name>
<keyword evidence="2" id="KW-1185">Reference proteome</keyword>
<proteinExistence type="predicted"/>
<dbReference type="EMBL" id="REGN01003142">
    <property type="protein sequence ID" value="RNA24347.1"/>
    <property type="molecule type" value="Genomic_DNA"/>
</dbReference>
<comment type="caution">
    <text evidence="1">The sequence shown here is derived from an EMBL/GenBank/DDBJ whole genome shotgun (WGS) entry which is preliminary data.</text>
</comment>
<reference evidence="1 2" key="1">
    <citation type="journal article" date="2018" name="Sci. Rep.">
        <title>Genomic signatures of local adaptation to the degree of environmental predictability in rotifers.</title>
        <authorList>
            <person name="Franch-Gras L."/>
            <person name="Hahn C."/>
            <person name="Garcia-Roger E.M."/>
            <person name="Carmona M.J."/>
            <person name="Serra M."/>
            <person name="Gomez A."/>
        </authorList>
    </citation>
    <scope>NUCLEOTIDE SEQUENCE [LARGE SCALE GENOMIC DNA]</scope>
    <source>
        <strain evidence="1">HYR1</strain>
    </source>
</reference>
<dbReference type="Proteomes" id="UP000276133">
    <property type="component" value="Unassembled WGS sequence"/>
</dbReference>